<evidence type="ECO:0000313" key="2">
    <source>
        <dbReference type="EMBL" id="CAG7687432.1"/>
    </source>
</evidence>
<name>A0A8J2J329_9HEXA</name>
<evidence type="ECO:0000256" key="1">
    <source>
        <dbReference type="SAM" id="MobiDB-lite"/>
    </source>
</evidence>
<dbReference type="AlphaFoldDB" id="A0A8J2J329"/>
<keyword evidence="3" id="KW-1185">Reference proteome</keyword>
<protein>
    <submittedName>
        <fullName evidence="2">Uncharacterized protein</fullName>
    </submittedName>
</protein>
<dbReference type="Proteomes" id="UP000708208">
    <property type="component" value="Unassembled WGS sequence"/>
</dbReference>
<sequence>MSEGLGMSVSPPTLLINSVLSSDLESISYGSYGGSEVYWDCSDLASLERSLMSDSASINNSLPSRSFLGTSAYHGLSGSSRRRSSNNGNGSSGGSLGGFSPNNENGFEGAKEIFLSPRVSLASAETFASTNNGT</sequence>
<dbReference type="EMBL" id="CAJVCH010019719">
    <property type="protein sequence ID" value="CAG7687432.1"/>
    <property type="molecule type" value="Genomic_DNA"/>
</dbReference>
<comment type="caution">
    <text evidence="2">The sequence shown here is derived from an EMBL/GenBank/DDBJ whole genome shotgun (WGS) entry which is preliminary data.</text>
</comment>
<feature type="compositionally biased region" description="Low complexity" evidence="1">
    <location>
        <begin position="76"/>
        <end position="89"/>
    </location>
</feature>
<reference evidence="2" key="1">
    <citation type="submission" date="2021-06" db="EMBL/GenBank/DDBJ databases">
        <authorList>
            <person name="Hodson N. C."/>
            <person name="Mongue J. A."/>
            <person name="Jaron S. K."/>
        </authorList>
    </citation>
    <scope>NUCLEOTIDE SEQUENCE</scope>
</reference>
<gene>
    <name evidence="2" type="ORF">AFUS01_LOCUS3287</name>
</gene>
<accession>A0A8J2J329</accession>
<evidence type="ECO:0000313" key="3">
    <source>
        <dbReference type="Proteomes" id="UP000708208"/>
    </source>
</evidence>
<feature type="region of interest" description="Disordered" evidence="1">
    <location>
        <begin position="76"/>
        <end position="104"/>
    </location>
</feature>
<organism evidence="2 3">
    <name type="scientific">Allacma fusca</name>
    <dbReference type="NCBI Taxonomy" id="39272"/>
    <lineage>
        <taxon>Eukaryota</taxon>
        <taxon>Metazoa</taxon>
        <taxon>Ecdysozoa</taxon>
        <taxon>Arthropoda</taxon>
        <taxon>Hexapoda</taxon>
        <taxon>Collembola</taxon>
        <taxon>Symphypleona</taxon>
        <taxon>Sminthuridae</taxon>
        <taxon>Allacma</taxon>
    </lineage>
</organism>
<proteinExistence type="predicted"/>